<dbReference type="InParanoid" id="T0S0Q8"/>
<dbReference type="Gene3D" id="2.20.70.10">
    <property type="match status" value="1"/>
</dbReference>
<name>T0S0Q8_SAPDV</name>
<dbReference type="STRING" id="1156394.T0S0Q8"/>
<dbReference type="EMBL" id="JH767141">
    <property type="protein sequence ID" value="EQC38493.1"/>
    <property type="molecule type" value="Genomic_DNA"/>
</dbReference>
<dbReference type="OrthoDB" id="2020426at2759"/>
<evidence type="ECO:0000313" key="3">
    <source>
        <dbReference type="EMBL" id="EQC38493.1"/>
    </source>
</evidence>
<dbReference type="eggNOG" id="ENOG502S97Z">
    <property type="taxonomic scope" value="Eukaryota"/>
</dbReference>
<gene>
    <name evidence="3" type="ORF">SDRG_04201</name>
</gene>
<proteinExistence type="predicted"/>
<protein>
    <recommendedName>
        <fullName evidence="2">WW domain-containing protein</fullName>
    </recommendedName>
</protein>
<dbReference type="GeneID" id="19944928"/>
<dbReference type="Pfam" id="PF00397">
    <property type="entry name" value="WW"/>
    <property type="match status" value="1"/>
</dbReference>
<dbReference type="InterPro" id="IPR001202">
    <property type="entry name" value="WW_dom"/>
</dbReference>
<dbReference type="PROSITE" id="PS01159">
    <property type="entry name" value="WW_DOMAIN_1"/>
    <property type="match status" value="1"/>
</dbReference>
<dbReference type="InterPro" id="IPR036020">
    <property type="entry name" value="WW_dom_sf"/>
</dbReference>
<dbReference type="SUPFAM" id="SSF51045">
    <property type="entry name" value="WW domain"/>
    <property type="match status" value="1"/>
</dbReference>
<evidence type="ECO:0000313" key="4">
    <source>
        <dbReference type="Proteomes" id="UP000030762"/>
    </source>
</evidence>
<dbReference type="AlphaFoldDB" id="T0S0Q8"/>
<feature type="domain" description="WW" evidence="2">
    <location>
        <begin position="198"/>
        <end position="231"/>
    </location>
</feature>
<dbReference type="VEuPathDB" id="FungiDB:SDRG_04201"/>
<accession>T0S0Q8</accession>
<dbReference type="RefSeq" id="XP_008608085.1">
    <property type="nucleotide sequence ID" value="XM_008609863.1"/>
</dbReference>
<dbReference type="SMART" id="SM00456">
    <property type="entry name" value="WW"/>
    <property type="match status" value="1"/>
</dbReference>
<evidence type="ECO:0000256" key="1">
    <source>
        <dbReference type="SAM" id="MobiDB-lite"/>
    </source>
</evidence>
<organism evidence="3 4">
    <name type="scientific">Saprolegnia diclina (strain VS20)</name>
    <dbReference type="NCBI Taxonomy" id="1156394"/>
    <lineage>
        <taxon>Eukaryota</taxon>
        <taxon>Sar</taxon>
        <taxon>Stramenopiles</taxon>
        <taxon>Oomycota</taxon>
        <taxon>Saprolegniomycetes</taxon>
        <taxon>Saprolegniales</taxon>
        <taxon>Saprolegniaceae</taxon>
        <taxon>Saprolegnia</taxon>
    </lineage>
</organism>
<reference evidence="3 4" key="1">
    <citation type="submission" date="2012-04" db="EMBL/GenBank/DDBJ databases">
        <title>The Genome Sequence of Saprolegnia declina VS20.</title>
        <authorList>
            <consortium name="The Broad Institute Genome Sequencing Platform"/>
            <person name="Russ C."/>
            <person name="Nusbaum C."/>
            <person name="Tyler B."/>
            <person name="van West P."/>
            <person name="Dieguez-Uribeondo J."/>
            <person name="de Bruijn I."/>
            <person name="Tripathy S."/>
            <person name="Jiang R."/>
            <person name="Young S.K."/>
            <person name="Zeng Q."/>
            <person name="Gargeya S."/>
            <person name="Fitzgerald M."/>
            <person name="Haas B."/>
            <person name="Abouelleil A."/>
            <person name="Alvarado L."/>
            <person name="Arachchi H.M."/>
            <person name="Berlin A."/>
            <person name="Chapman S.B."/>
            <person name="Goldberg J."/>
            <person name="Griggs A."/>
            <person name="Gujja S."/>
            <person name="Hansen M."/>
            <person name="Howarth C."/>
            <person name="Imamovic A."/>
            <person name="Larimer J."/>
            <person name="McCowen C."/>
            <person name="Montmayeur A."/>
            <person name="Murphy C."/>
            <person name="Neiman D."/>
            <person name="Pearson M."/>
            <person name="Priest M."/>
            <person name="Roberts A."/>
            <person name="Saif S."/>
            <person name="Shea T."/>
            <person name="Sisk P."/>
            <person name="Sykes S."/>
            <person name="Wortman J."/>
            <person name="Nusbaum C."/>
            <person name="Birren B."/>
        </authorList>
    </citation>
    <scope>NUCLEOTIDE SEQUENCE [LARGE SCALE GENOMIC DNA]</scope>
    <source>
        <strain evidence="3 4">VS20</strain>
    </source>
</reference>
<sequence>MYRVNRRCIGGFDERNAGGKEQTAMELKRFQAVIAKTTYHPTTTSHIVSPRQPPKEISPYVPPPPRFPPAFDQDSVIDVRWKTSPYRERKQFRDHAQRLAYMNQHIEEYKAKTTARLIAGSPRTDFPAMHPETRKHNVVSPRPPQAKAKRNRLLSPSPNPRKACAAPKRPLSSDGAAHRSRLLAFVAKARVELEANAPALPPGWDSAIDAKGRCFYIDHVNERTTWDPPALDHESARCSEDTAL</sequence>
<dbReference type="OMA" id="VFFIDHI"/>
<keyword evidence="4" id="KW-1185">Reference proteome</keyword>
<dbReference type="CDD" id="cd00201">
    <property type="entry name" value="WW"/>
    <property type="match status" value="1"/>
</dbReference>
<dbReference type="PROSITE" id="PS50020">
    <property type="entry name" value="WW_DOMAIN_2"/>
    <property type="match status" value="1"/>
</dbReference>
<evidence type="ECO:0000259" key="2">
    <source>
        <dbReference type="PROSITE" id="PS50020"/>
    </source>
</evidence>
<dbReference type="Proteomes" id="UP000030762">
    <property type="component" value="Unassembled WGS sequence"/>
</dbReference>
<feature type="region of interest" description="Disordered" evidence="1">
    <location>
        <begin position="121"/>
        <end position="175"/>
    </location>
</feature>